<dbReference type="PANTHER" id="PTHR11022:SF41">
    <property type="entry name" value="PEPTIDOGLYCAN-RECOGNITION PROTEIN LC-RELATED"/>
    <property type="match status" value="1"/>
</dbReference>
<dbReference type="FunFam" id="3.40.80.10:FF:000001">
    <property type="entry name" value="Peptidoglycan recognition protein 1"/>
    <property type="match status" value="1"/>
</dbReference>
<proteinExistence type="inferred from homology"/>
<name>A0AAJ6YFP9_9HYME</name>
<dbReference type="Gene3D" id="3.40.80.10">
    <property type="entry name" value="Peptidoglycan recognition protein-like"/>
    <property type="match status" value="1"/>
</dbReference>
<feature type="transmembrane region" description="Helical" evidence="4">
    <location>
        <begin position="6"/>
        <end position="24"/>
    </location>
</feature>
<keyword evidence="7" id="KW-1185">Reference proteome</keyword>
<dbReference type="InterPro" id="IPR015510">
    <property type="entry name" value="PGRP"/>
</dbReference>
<dbReference type="GeneID" id="105361647"/>
<evidence type="ECO:0000259" key="6">
    <source>
        <dbReference type="SMART" id="SM00701"/>
    </source>
</evidence>
<dbReference type="RefSeq" id="XP_011497200.1">
    <property type="nucleotide sequence ID" value="XM_011498898.1"/>
</dbReference>
<gene>
    <name evidence="8" type="primary">LOC105361647</name>
</gene>
<organism evidence="7 8">
    <name type="scientific">Ceratosolen solmsi marchali</name>
    <dbReference type="NCBI Taxonomy" id="326594"/>
    <lineage>
        <taxon>Eukaryota</taxon>
        <taxon>Metazoa</taxon>
        <taxon>Ecdysozoa</taxon>
        <taxon>Arthropoda</taxon>
        <taxon>Hexapoda</taxon>
        <taxon>Insecta</taxon>
        <taxon>Pterygota</taxon>
        <taxon>Neoptera</taxon>
        <taxon>Endopterygota</taxon>
        <taxon>Hymenoptera</taxon>
        <taxon>Apocrita</taxon>
        <taxon>Proctotrupomorpha</taxon>
        <taxon>Chalcidoidea</taxon>
        <taxon>Agaonidae</taxon>
        <taxon>Agaoninae</taxon>
        <taxon>Ceratosolen</taxon>
    </lineage>
</organism>
<evidence type="ECO:0000256" key="1">
    <source>
        <dbReference type="ARBA" id="ARBA00007553"/>
    </source>
</evidence>
<dbReference type="SMART" id="SM00701">
    <property type="entry name" value="PGRP"/>
    <property type="match status" value="1"/>
</dbReference>
<dbReference type="GO" id="GO:0008270">
    <property type="term" value="F:zinc ion binding"/>
    <property type="evidence" value="ECO:0007669"/>
    <property type="project" value="InterPro"/>
</dbReference>
<feature type="domain" description="Peptidoglycan recognition protein family" evidence="6">
    <location>
        <begin position="38"/>
        <end position="182"/>
    </location>
</feature>
<accession>A0AAJ6YFP9</accession>
<evidence type="ECO:0000256" key="2">
    <source>
        <dbReference type="ARBA" id="ARBA00022588"/>
    </source>
</evidence>
<keyword evidence="4" id="KW-1133">Transmembrane helix</keyword>
<keyword evidence="2" id="KW-0399">Innate immunity</keyword>
<dbReference type="InterPro" id="IPR002502">
    <property type="entry name" value="Amidase_domain"/>
</dbReference>
<dbReference type="CDD" id="cd06583">
    <property type="entry name" value="PGRP"/>
    <property type="match status" value="1"/>
</dbReference>
<dbReference type="GO" id="GO:0009253">
    <property type="term" value="P:peptidoglycan catabolic process"/>
    <property type="evidence" value="ECO:0007669"/>
    <property type="project" value="InterPro"/>
</dbReference>
<dbReference type="GO" id="GO:0008745">
    <property type="term" value="F:N-acetylmuramoyl-L-alanine amidase activity"/>
    <property type="evidence" value="ECO:0007669"/>
    <property type="project" value="InterPro"/>
</dbReference>
<sequence length="224" mass="25489">MEKAQLIIVIFKFFVFLSISAAFFNNKVCVGKKLLTCPKFISRTEWKARKSYGSEPLIYIPTPYVVVHHGGIDQHCFNESSCSHIVKSYQNLHMDKNHWNDIGYNFLVGEDGNVYEGRGWDSVGAHAPGYNTQSIGVCMIGNFNNTLPKRPALKALKSFIKCGVGFGKIAKDYFLIGHRQTRPTICPGQALYEYVKHQQHWISKPKPIFNNESTITTYQYESPE</sequence>
<comment type="similarity">
    <text evidence="1">Belongs to the N-acetylmuramoyl-L-alanine amidase 2 family.</text>
</comment>
<evidence type="ECO:0000313" key="7">
    <source>
        <dbReference type="Proteomes" id="UP000695007"/>
    </source>
</evidence>
<reference evidence="8" key="1">
    <citation type="submission" date="2025-08" db="UniProtKB">
        <authorList>
            <consortium name="RefSeq"/>
        </authorList>
    </citation>
    <scope>IDENTIFICATION</scope>
</reference>
<dbReference type="Pfam" id="PF01510">
    <property type="entry name" value="Amidase_2"/>
    <property type="match status" value="1"/>
</dbReference>
<dbReference type="PANTHER" id="PTHR11022">
    <property type="entry name" value="PEPTIDOGLYCAN RECOGNITION PROTEIN"/>
    <property type="match status" value="1"/>
</dbReference>
<dbReference type="SUPFAM" id="SSF55846">
    <property type="entry name" value="N-acetylmuramoyl-L-alanine amidase-like"/>
    <property type="match status" value="1"/>
</dbReference>
<evidence type="ECO:0000256" key="4">
    <source>
        <dbReference type="SAM" id="Phobius"/>
    </source>
</evidence>
<dbReference type="SMART" id="SM00644">
    <property type="entry name" value="Ami_2"/>
    <property type="match status" value="1"/>
</dbReference>
<dbReference type="InterPro" id="IPR036505">
    <property type="entry name" value="Amidase/PGRP_sf"/>
</dbReference>
<dbReference type="KEGG" id="csol:105361647"/>
<feature type="domain" description="N-acetylmuramoyl-L-alanine amidase" evidence="5">
    <location>
        <begin position="52"/>
        <end position="188"/>
    </location>
</feature>
<protein>
    <submittedName>
        <fullName evidence="8">Peptidoglycan-recognition protein 1-like</fullName>
    </submittedName>
</protein>
<keyword evidence="4" id="KW-0812">Transmembrane</keyword>
<evidence type="ECO:0000259" key="5">
    <source>
        <dbReference type="SMART" id="SM00644"/>
    </source>
</evidence>
<dbReference type="InterPro" id="IPR006619">
    <property type="entry name" value="PGRP_domain_met/bac"/>
</dbReference>
<evidence type="ECO:0000256" key="3">
    <source>
        <dbReference type="ARBA" id="ARBA00022859"/>
    </source>
</evidence>
<dbReference type="GO" id="GO:0045087">
    <property type="term" value="P:innate immune response"/>
    <property type="evidence" value="ECO:0007669"/>
    <property type="project" value="UniProtKB-KW"/>
</dbReference>
<keyword evidence="4" id="KW-0472">Membrane</keyword>
<dbReference type="Proteomes" id="UP000695007">
    <property type="component" value="Unplaced"/>
</dbReference>
<dbReference type="AlphaFoldDB" id="A0AAJ6YFP9"/>
<keyword evidence="3" id="KW-0391">Immunity</keyword>
<evidence type="ECO:0000313" key="8">
    <source>
        <dbReference type="RefSeq" id="XP_011497200.1"/>
    </source>
</evidence>